<protein>
    <recommendedName>
        <fullName evidence="4">Peptidylprolyl isomerase</fullName>
    </recommendedName>
</protein>
<dbReference type="Proteomes" id="UP001152599">
    <property type="component" value="Unassembled WGS sequence"/>
</dbReference>
<evidence type="ECO:0008006" key="4">
    <source>
        <dbReference type="Google" id="ProtNLM"/>
    </source>
</evidence>
<comment type="caution">
    <text evidence="2">The sequence shown here is derived from an EMBL/GenBank/DDBJ whole genome shotgun (WGS) entry which is preliminary data.</text>
</comment>
<organism evidence="2 3">
    <name type="scientific">Profundicola chukchiensis</name>
    <dbReference type="NCBI Taxonomy" id="2961959"/>
    <lineage>
        <taxon>Bacteria</taxon>
        <taxon>Pseudomonadati</taxon>
        <taxon>Bacteroidota</taxon>
        <taxon>Flavobacteriia</taxon>
        <taxon>Flavobacteriales</taxon>
        <taxon>Weeksellaceae</taxon>
        <taxon>Profundicola</taxon>
    </lineage>
</organism>
<evidence type="ECO:0000313" key="3">
    <source>
        <dbReference type="Proteomes" id="UP001152599"/>
    </source>
</evidence>
<dbReference type="PROSITE" id="PS51257">
    <property type="entry name" value="PROKAR_LIPOPROTEIN"/>
    <property type="match status" value="1"/>
</dbReference>
<dbReference type="EMBL" id="JANCMU010000007">
    <property type="protein sequence ID" value="MDG4946792.1"/>
    <property type="molecule type" value="Genomic_DNA"/>
</dbReference>
<dbReference type="AlphaFoldDB" id="A0A9X4MZX0"/>
<proteinExistence type="predicted"/>
<sequence>MKLQYLAVLLLTIFVSVSSCKSDDDGVNLLPQEQQNSIDDQAIVKFLNDHYFNSVGKVTRFRDDSPNDDEETPLAELAQMDPSGYWFVKRPGVEANGRAITNPANDSILIQYELAAFQGKSLNDSIYYTLPSNISTTINTTGFPIWDPSFYYKDISNLDNAQKKWYEMEGIQDGLKHFNSKDKAVDALPAVDFQGIIIVPSRLAFGRDYNTLNLGPDNSMYLNFELYKVIDRD</sequence>
<gene>
    <name evidence="2" type="ORF">NMK71_10210</name>
</gene>
<feature type="signal peptide" evidence="1">
    <location>
        <begin position="1"/>
        <end position="21"/>
    </location>
</feature>
<keyword evidence="3" id="KW-1185">Reference proteome</keyword>
<keyword evidence="1" id="KW-0732">Signal</keyword>
<reference evidence="2" key="1">
    <citation type="submission" date="2022-07" db="EMBL/GenBank/DDBJ databases">
        <title>Description and genome-wide analysis of Profundicola chukchiensis gen. nov., sp. nov., marine bacteria isolated from bottom sediments of the Chukchi Sea.</title>
        <authorList>
            <person name="Romanenko L."/>
            <person name="Otstavnykh N."/>
            <person name="Kurilenko V."/>
            <person name="Eremeev V."/>
            <person name="Velansky P."/>
            <person name="Mikhailov V."/>
            <person name="Isaeva M."/>
        </authorList>
    </citation>
    <scope>NUCLEOTIDE SEQUENCE</scope>
    <source>
        <strain evidence="2">KMM 9713</strain>
    </source>
</reference>
<evidence type="ECO:0000256" key="1">
    <source>
        <dbReference type="SAM" id="SignalP"/>
    </source>
</evidence>
<evidence type="ECO:0000313" key="2">
    <source>
        <dbReference type="EMBL" id="MDG4946792.1"/>
    </source>
</evidence>
<name>A0A9X4MZX0_9FLAO</name>
<feature type="chain" id="PRO_5040905636" description="Peptidylprolyl isomerase" evidence="1">
    <location>
        <begin position="22"/>
        <end position="233"/>
    </location>
</feature>
<dbReference type="RefSeq" id="WP_304417921.1">
    <property type="nucleotide sequence ID" value="NZ_JANAIE010000011.1"/>
</dbReference>
<accession>A0A9X4MZX0</accession>